<evidence type="ECO:0000256" key="3">
    <source>
        <dbReference type="ARBA" id="ARBA00022692"/>
    </source>
</evidence>
<dbReference type="GO" id="GO:0033228">
    <property type="term" value="P:cysteine export across plasma membrane"/>
    <property type="evidence" value="ECO:0007669"/>
    <property type="project" value="TreeGrafter"/>
</dbReference>
<dbReference type="RefSeq" id="WP_033580263.1">
    <property type="nucleotide sequence ID" value="NZ_CP010586.1"/>
</dbReference>
<gene>
    <name evidence="7" type="primary">eamB</name>
    <name evidence="7" type="ORF">AS52_03450</name>
</gene>
<evidence type="ECO:0000256" key="4">
    <source>
        <dbReference type="ARBA" id="ARBA00022989"/>
    </source>
</evidence>
<comment type="subcellular location">
    <subcellularLocation>
        <location evidence="1">Cell membrane</location>
        <topology evidence="1">Multi-pass membrane protein</topology>
    </subcellularLocation>
</comment>
<dbReference type="GO" id="GO:0015171">
    <property type="term" value="F:amino acid transmembrane transporter activity"/>
    <property type="evidence" value="ECO:0007669"/>
    <property type="project" value="TreeGrafter"/>
</dbReference>
<name>A0A806TJB5_PRIMG</name>
<organism evidence="7 8">
    <name type="scientific">Priestia megaterium Q3</name>
    <dbReference type="NCBI Taxonomy" id="1452722"/>
    <lineage>
        <taxon>Bacteria</taxon>
        <taxon>Bacillati</taxon>
        <taxon>Bacillota</taxon>
        <taxon>Bacilli</taxon>
        <taxon>Bacillales</taxon>
        <taxon>Bacillaceae</taxon>
        <taxon>Priestia</taxon>
    </lineage>
</organism>
<dbReference type="InterPro" id="IPR001123">
    <property type="entry name" value="LeuE-type"/>
</dbReference>
<feature type="transmembrane region" description="Helical" evidence="6">
    <location>
        <begin position="108"/>
        <end position="132"/>
    </location>
</feature>
<evidence type="ECO:0000256" key="5">
    <source>
        <dbReference type="ARBA" id="ARBA00023136"/>
    </source>
</evidence>
<dbReference type="AlphaFoldDB" id="A0A806TJB5"/>
<protein>
    <submittedName>
        <fullName evidence="7">Cysteine/O-acetylserine efflux protein</fullName>
    </submittedName>
</protein>
<feature type="transmembrane region" description="Helical" evidence="6">
    <location>
        <begin position="175"/>
        <end position="190"/>
    </location>
</feature>
<proteinExistence type="predicted"/>
<dbReference type="GO" id="GO:0005886">
    <property type="term" value="C:plasma membrane"/>
    <property type="evidence" value="ECO:0007669"/>
    <property type="project" value="UniProtKB-SubCell"/>
</dbReference>
<reference evidence="7 8" key="1">
    <citation type="submission" date="2015-01" db="EMBL/GenBank/DDBJ databases">
        <title>Genome sequence of bacillus megaterium Q3.</title>
        <authorList>
            <person name="Wang Y."/>
            <person name="Luo K."/>
            <person name="Bai L."/>
            <person name="Luo F."/>
        </authorList>
    </citation>
    <scope>NUCLEOTIDE SEQUENCE [LARGE SCALE GENOMIC DNA]</scope>
    <source>
        <strain evidence="7 8">Q3</strain>
    </source>
</reference>
<dbReference type="EMBL" id="CP010586">
    <property type="protein sequence ID" value="AKP78411.1"/>
    <property type="molecule type" value="Genomic_DNA"/>
</dbReference>
<dbReference type="PANTHER" id="PTHR30086">
    <property type="entry name" value="ARGININE EXPORTER PROTEIN ARGO"/>
    <property type="match status" value="1"/>
</dbReference>
<keyword evidence="4 6" id="KW-1133">Transmembrane helix</keyword>
<dbReference type="PANTHER" id="PTHR30086:SF20">
    <property type="entry name" value="ARGININE EXPORTER PROTEIN ARGO-RELATED"/>
    <property type="match status" value="1"/>
</dbReference>
<keyword evidence="5 6" id="KW-0472">Membrane</keyword>
<feature type="transmembrane region" description="Helical" evidence="6">
    <location>
        <begin position="6"/>
        <end position="24"/>
    </location>
</feature>
<accession>A0A806TJB5</accession>
<evidence type="ECO:0000313" key="7">
    <source>
        <dbReference type="EMBL" id="AKP78411.1"/>
    </source>
</evidence>
<dbReference type="Proteomes" id="UP000036410">
    <property type="component" value="Chromosome"/>
</dbReference>
<evidence type="ECO:0000313" key="8">
    <source>
        <dbReference type="Proteomes" id="UP000036410"/>
    </source>
</evidence>
<sequence length="191" mass="21575">MNFTAFLSYLIITSFTPGPSNILVMNEGRRFGFRRSLRFSGGIMLGFIILGVVTALLATSLYQWIPMVEPYFKIVGAAYLVYLAWQMAFSKKKKEDNSCTHSSFFSGLFFQILNVKSILYFLTAMTTFVLPYTNSKPAVLFLVCLTIFIGCTALLLWTACGSVFKKLFAKYDKKINVIMCVLLIYSAIVIF</sequence>
<dbReference type="Pfam" id="PF01810">
    <property type="entry name" value="LysE"/>
    <property type="match status" value="1"/>
</dbReference>
<feature type="transmembrane region" description="Helical" evidence="6">
    <location>
        <begin position="45"/>
        <end position="65"/>
    </location>
</feature>
<keyword evidence="2" id="KW-1003">Cell membrane</keyword>
<evidence type="ECO:0000256" key="6">
    <source>
        <dbReference type="SAM" id="Phobius"/>
    </source>
</evidence>
<feature type="transmembrane region" description="Helical" evidence="6">
    <location>
        <begin position="71"/>
        <end position="88"/>
    </location>
</feature>
<keyword evidence="3 6" id="KW-0812">Transmembrane</keyword>
<evidence type="ECO:0000256" key="1">
    <source>
        <dbReference type="ARBA" id="ARBA00004651"/>
    </source>
</evidence>
<evidence type="ECO:0000256" key="2">
    <source>
        <dbReference type="ARBA" id="ARBA00022475"/>
    </source>
</evidence>
<feature type="transmembrane region" description="Helical" evidence="6">
    <location>
        <begin position="138"/>
        <end position="163"/>
    </location>
</feature>